<evidence type="ECO:0000313" key="7">
    <source>
        <dbReference type="EMBL" id="TDP41228.1"/>
    </source>
</evidence>
<feature type="domain" description="NfeD-like C-terminal" evidence="6">
    <location>
        <begin position="83"/>
        <end position="142"/>
    </location>
</feature>
<name>A0A4R6PRE0_NOCIG</name>
<dbReference type="PANTHER" id="PTHR33507:SF3">
    <property type="entry name" value="INNER MEMBRANE PROTEIN YBBJ"/>
    <property type="match status" value="1"/>
</dbReference>
<dbReference type="Gene3D" id="2.40.50.140">
    <property type="entry name" value="Nucleic acid-binding proteins"/>
    <property type="match status" value="1"/>
</dbReference>
<keyword evidence="7" id="KW-0645">Protease</keyword>
<dbReference type="AlphaFoldDB" id="A0A4R6PRE0"/>
<evidence type="ECO:0000256" key="3">
    <source>
        <dbReference type="ARBA" id="ARBA00022989"/>
    </source>
</evidence>
<keyword evidence="8" id="KW-1185">Reference proteome</keyword>
<protein>
    <submittedName>
        <fullName evidence="7">Membrane protein implicated in regulation of membrane protease activity</fullName>
    </submittedName>
</protein>
<evidence type="ECO:0000256" key="1">
    <source>
        <dbReference type="ARBA" id="ARBA00004141"/>
    </source>
</evidence>
<dbReference type="Pfam" id="PF01957">
    <property type="entry name" value="NfeD"/>
    <property type="match status" value="1"/>
</dbReference>
<comment type="caution">
    <text evidence="7">The sequence shown here is derived from an EMBL/GenBank/DDBJ whole genome shotgun (WGS) entry which is preliminary data.</text>
</comment>
<dbReference type="GO" id="GO:0005886">
    <property type="term" value="C:plasma membrane"/>
    <property type="evidence" value="ECO:0007669"/>
    <property type="project" value="TreeGrafter"/>
</dbReference>
<sequence>MVAAIIWLIAGLVLAAAEMLTGDLTLLMLGVAALATAGVSATAELPLWGDALVFGAMAGVLFLGVRPALRRRFGTPPPTPTNVDALTGKSALVLEDVAEYSGRVKLGGEVWTARPLDPSEVYEAGVTVYVMKIDGATAVVWKGP</sequence>
<keyword evidence="7" id="KW-0378">Hydrolase</keyword>
<dbReference type="SUPFAM" id="SSF141322">
    <property type="entry name" value="NfeD domain-like"/>
    <property type="match status" value="1"/>
</dbReference>
<reference evidence="7 8" key="1">
    <citation type="submission" date="2019-03" db="EMBL/GenBank/DDBJ databases">
        <title>Genomic Encyclopedia of Type Strains, Phase IV (KMG-IV): sequencing the most valuable type-strain genomes for metagenomic binning, comparative biology and taxonomic classification.</title>
        <authorList>
            <person name="Goeker M."/>
        </authorList>
    </citation>
    <scope>NUCLEOTIDE SEQUENCE [LARGE SCALE GENOMIC DNA]</scope>
    <source>
        <strain evidence="7 8">DSM 44496</strain>
    </source>
</reference>
<organism evidence="7 8">
    <name type="scientific">Nocardia ignorata</name>
    <dbReference type="NCBI Taxonomy" id="145285"/>
    <lineage>
        <taxon>Bacteria</taxon>
        <taxon>Bacillati</taxon>
        <taxon>Actinomycetota</taxon>
        <taxon>Actinomycetes</taxon>
        <taxon>Mycobacteriales</taxon>
        <taxon>Nocardiaceae</taxon>
        <taxon>Nocardia</taxon>
    </lineage>
</organism>
<evidence type="ECO:0000256" key="4">
    <source>
        <dbReference type="ARBA" id="ARBA00023136"/>
    </source>
</evidence>
<evidence type="ECO:0000256" key="5">
    <source>
        <dbReference type="SAM" id="Phobius"/>
    </source>
</evidence>
<dbReference type="InterPro" id="IPR012340">
    <property type="entry name" value="NA-bd_OB-fold"/>
</dbReference>
<dbReference type="EMBL" id="SNXK01000001">
    <property type="protein sequence ID" value="TDP41228.1"/>
    <property type="molecule type" value="Genomic_DNA"/>
</dbReference>
<keyword evidence="3 5" id="KW-1133">Transmembrane helix</keyword>
<accession>A0A4R6PRE0</accession>
<dbReference type="PANTHER" id="PTHR33507">
    <property type="entry name" value="INNER MEMBRANE PROTEIN YBBJ"/>
    <property type="match status" value="1"/>
</dbReference>
<dbReference type="InterPro" id="IPR052165">
    <property type="entry name" value="Membrane_assoc_protease"/>
</dbReference>
<dbReference type="GO" id="GO:0008233">
    <property type="term" value="F:peptidase activity"/>
    <property type="evidence" value="ECO:0007669"/>
    <property type="project" value="UniProtKB-KW"/>
</dbReference>
<feature type="transmembrane region" description="Helical" evidence="5">
    <location>
        <begin position="45"/>
        <end position="65"/>
    </location>
</feature>
<keyword evidence="2 5" id="KW-0812">Transmembrane</keyword>
<evidence type="ECO:0000313" key="8">
    <source>
        <dbReference type="Proteomes" id="UP000295087"/>
    </source>
</evidence>
<dbReference type="GO" id="GO:0006508">
    <property type="term" value="P:proteolysis"/>
    <property type="evidence" value="ECO:0007669"/>
    <property type="project" value="UniProtKB-KW"/>
</dbReference>
<gene>
    <name evidence="7" type="ORF">DFR75_101326</name>
</gene>
<evidence type="ECO:0000256" key="2">
    <source>
        <dbReference type="ARBA" id="ARBA00022692"/>
    </source>
</evidence>
<evidence type="ECO:0000259" key="6">
    <source>
        <dbReference type="Pfam" id="PF01957"/>
    </source>
</evidence>
<comment type="subcellular location">
    <subcellularLocation>
        <location evidence="1">Membrane</location>
        <topology evidence="1">Multi-pass membrane protein</topology>
    </subcellularLocation>
</comment>
<dbReference type="InterPro" id="IPR002810">
    <property type="entry name" value="NfeD-like_C"/>
</dbReference>
<keyword evidence="4 5" id="KW-0472">Membrane</keyword>
<proteinExistence type="predicted"/>
<dbReference type="Proteomes" id="UP000295087">
    <property type="component" value="Unassembled WGS sequence"/>
</dbReference>